<dbReference type="KEGG" id="fpr:FP2_31870"/>
<keyword evidence="2" id="KW-1185">Reference proteome</keyword>
<protein>
    <recommendedName>
        <fullName evidence="3">Phage protein</fullName>
    </recommendedName>
</protein>
<accession>D4K2B9</accession>
<gene>
    <name evidence="1" type="ORF">FP2_31870</name>
</gene>
<evidence type="ECO:0008006" key="3">
    <source>
        <dbReference type="Google" id="ProtNLM"/>
    </source>
</evidence>
<sequence>MNDPETRDNVRKFIHYLSAYQRAFNLPGYIFEDLNHMCADAVFSAMCFGYRMGSAAHQDNVIVTDFREIEQKLEAIKAKERMMNLAVSEYRSRENEG</sequence>
<evidence type="ECO:0000313" key="1">
    <source>
        <dbReference type="EMBL" id="CBL00418.1"/>
    </source>
</evidence>
<dbReference type="BioCyc" id="FPRA718252:G1375-2747-MONOMER"/>
<dbReference type="Proteomes" id="UP000008804">
    <property type="component" value="Chromosome"/>
</dbReference>
<dbReference type="PATRIC" id="fig|718252.3.peg.1386"/>
<dbReference type="HOGENOM" id="CLU_2342601_0_0_9"/>
<evidence type="ECO:0000313" key="2">
    <source>
        <dbReference type="Proteomes" id="UP000008804"/>
    </source>
</evidence>
<dbReference type="AlphaFoldDB" id="D4K2B9"/>
<proteinExistence type="predicted"/>
<name>D4K2B9_9FIRM</name>
<organism evidence="1 2">
    <name type="scientific">Faecalibacterium prausnitzii L2-6</name>
    <dbReference type="NCBI Taxonomy" id="718252"/>
    <lineage>
        <taxon>Bacteria</taxon>
        <taxon>Bacillati</taxon>
        <taxon>Bacillota</taxon>
        <taxon>Clostridia</taxon>
        <taxon>Eubacteriales</taxon>
        <taxon>Oscillospiraceae</taxon>
        <taxon>Faecalibacterium</taxon>
    </lineage>
</organism>
<dbReference type="EMBL" id="FP929045">
    <property type="protein sequence ID" value="CBL00418.1"/>
    <property type="molecule type" value="Genomic_DNA"/>
</dbReference>
<reference evidence="1 2" key="1">
    <citation type="submission" date="2010-03" db="EMBL/GenBank/DDBJ databases">
        <title>The genome sequence of Faecalibacterium prausnitzii L2/6.</title>
        <authorList>
            <consortium name="metaHIT consortium -- http://www.metahit.eu/"/>
            <person name="Pajon A."/>
            <person name="Turner K."/>
            <person name="Parkhill J."/>
            <person name="Duncan S."/>
            <person name="Flint H."/>
        </authorList>
    </citation>
    <scope>NUCLEOTIDE SEQUENCE [LARGE SCALE GENOMIC DNA]</scope>
    <source>
        <strain evidence="2">L2-6</strain>
    </source>
</reference>
<reference evidence="1 2" key="2">
    <citation type="submission" date="2010-03" db="EMBL/GenBank/DDBJ databases">
        <authorList>
            <person name="Pajon A."/>
        </authorList>
    </citation>
    <scope>NUCLEOTIDE SEQUENCE [LARGE SCALE GENOMIC DNA]</scope>
    <source>
        <strain evidence="2">L2-6</strain>
    </source>
</reference>